<feature type="compositionally biased region" description="Basic and acidic residues" evidence="1">
    <location>
        <begin position="31"/>
        <end position="44"/>
    </location>
</feature>
<feature type="compositionally biased region" description="Basic residues" evidence="1">
    <location>
        <begin position="15"/>
        <end position="27"/>
    </location>
</feature>
<feature type="compositionally biased region" description="Basic residues" evidence="1">
    <location>
        <begin position="84"/>
        <end position="98"/>
    </location>
</feature>
<keyword evidence="3" id="KW-1185">Reference proteome</keyword>
<proteinExistence type="predicted"/>
<name>A0A453J9X8_AEGTS</name>
<feature type="compositionally biased region" description="Polar residues" evidence="1">
    <location>
        <begin position="1"/>
        <end position="12"/>
    </location>
</feature>
<protein>
    <submittedName>
        <fullName evidence="2">Uncharacterized protein</fullName>
    </submittedName>
</protein>
<dbReference type="EnsemblPlants" id="AET4Gv20846400.2">
    <property type="protein sequence ID" value="AET4Gv20846400.2"/>
    <property type="gene ID" value="AET4Gv20846400"/>
</dbReference>
<evidence type="ECO:0000256" key="1">
    <source>
        <dbReference type="SAM" id="MobiDB-lite"/>
    </source>
</evidence>
<reference evidence="3" key="1">
    <citation type="journal article" date="2014" name="Science">
        <title>Ancient hybridizations among the ancestral genomes of bread wheat.</title>
        <authorList>
            <consortium name="International Wheat Genome Sequencing Consortium,"/>
            <person name="Marcussen T."/>
            <person name="Sandve S.R."/>
            <person name="Heier L."/>
            <person name="Spannagl M."/>
            <person name="Pfeifer M."/>
            <person name="Jakobsen K.S."/>
            <person name="Wulff B.B."/>
            <person name="Steuernagel B."/>
            <person name="Mayer K.F."/>
            <person name="Olsen O.A."/>
        </authorList>
    </citation>
    <scope>NUCLEOTIDE SEQUENCE [LARGE SCALE GENOMIC DNA]</scope>
    <source>
        <strain evidence="3">cv. AL8/78</strain>
    </source>
</reference>
<sequence length="140" mass="15736">KKGANTKTVSDSAKQRGRRNGRARRHATPPADHRTVGRTKEKHPPPARTSPSRSIRPPSRSPPPDAGPGRGRLRLRGSGPSAGARRRRGRLLLRRGRRQAPLPQRLLQVRLRQGVKVWLGENADHYYVLSRFLLSRMLTV</sequence>
<reference evidence="2" key="5">
    <citation type="journal article" date="2021" name="G3 (Bethesda)">
        <title>Aegilops tauschii genome assembly Aet v5.0 features greater sequence contiguity and improved annotation.</title>
        <authorList>
            <person name="Wang L."/>
            <person name="Zhu T."/>
            <person name="Rodriguez J.C."/>
            <person name="Deal K.R."/>
            <person name="Dubcovsky J."/>
            <person name="McGuire P.E."/>
            <person name="Lux T."/>
            <person name="Spannagl M."/>
            <person name="Mayer K.F.X."/>
            <person name="Baldrich P."/>
            <person name="Meyers B.C."/>
            <person name="Huo N."/>
            <person name="Gu Y.Q."/>
            <person name="Zhou H."/>
            <person name="Devos K.M."/>
            <person name="Bennetzen J.L."/>
            <person name="Unver T."/>
            <person name="Budak H."/>
            <person name="Gulick P.J."/>
            <person name="Galiba G."/>
            <person name="Kalapos B."/>
            <person name="Nelson D.R."/>
            <person name="Li P."/>
            <person name="You F.M."/>
            <person name="Luo M.C."/>
            <person name="Dvorak J."/>
        </authorList>
    </citation>
    <scope>NUCLEOTIDE SEQUENCE [LARGE SCALE GENOMIC DNA]</scope>
    <source>
        <strain evidence="2">cv. AL8/78</strain>
    </source>
</reference>
<evidence type="ECO:0000313" key="2">
    <source>
        <dbReference type="EnsemblPlants" id="AET4Gv20846400.2"/>
    </source>
</evidence>
<feature type="compositionally biased region" description="Low complexity" evidence="1">
    <location>
        <begin position="49"/>
        <end position="58"/>
    </location>
</feature>
<reference evidence="2" key="3">
    <citation type="journal article" date="2017" name="Nature">
        <title>Genome sequence of the progenitor of the wheat D genome Aegilops tauschii.</title>
        <authorList>
            <person name="Luo M.C."/>
            <person name="Gu Y.Q."/>
            <person name="Puiu D."/>
            <person name="Wang H."/>
            <person name="Twardziok S.O."/>
            <person name="Deal K.R."/>
            <person name="Huo N."/>
            <person name="Zhu T."/>
            <person name="Wang L."/>
            <person name="Wang Y."/>
            <person name="McGuire P.E."/>
            <person name="Liu S."/>
            <person name="Long H."/>
            <person name="Ramasamy R.K."/>
            <person name="Rodriguez J.C."/>
            <person name="Van S.L."/>
            <person name="Yuan L."/>
            <person name="Wang Z."/>
            <person name="Xia Z."/>
            <person name="Xiao L."/>
            <person name="Anderson O.D."/>
            <person name="Ouyang S."/>
            <person name="Liang Y."/>
            <person name="Zimin A.V."/>
            <person name="Pertea G."/>
            <person name="Qi P."/>
            <person name="Bennetzen J.L."/>
            <person name="Dai X."/>
            <person name="Dawson M.W."/>
            <person name="Muller H.G."/>
            <person name="Kugler K."/>
            <person name="Rivarola-Duarte L."/>
            <person name="Spannagl M."/>
            <person name="Mayer K.F.X."/>
            <person name="Lu F.H."/>
            <person name="Bevan M.W."/>
            <person name="Leroy P."/>
            <person name="Li P."/>
            <person name="You F.M."/>
            <person name="Sun Q."/>
            <person name="Liu Z."/>
            <person name="Lyons E."/>
            <person name="Wicker T."/>
            <person name="Salzberg S.L."/>
            <person name="Devos K.M."/>
            <person name="Dvorak J."/>
        </authorList>
    </citation>
    <scope>NUCLEOTIDE SEQUENCE [LARGE SCALE GENOMIC DNA]</scope>
    <source>
        <strain evidence="2">cv. AL8/78</strain>
    </source>
</reference>
<feature type="region of interest" description="Disordered" evidence="1">
    <location>
        <begin position="1"/>
        <end position="99"/>
    </location>
</feature>
<organism evidence="2 3">
    <name type="scientific">Aegilops tauschii subsp. strangulata</name>
    <name type="common">Goatgrass</name>
    <dbReference type="NCBI Taxonomy" id="200361"/>
    <lineage>
        <taxon>Eukaryota</taxon>
        <taxon>Viridiplantae</taxon>
        <taxon>Streptophyta</taxon>
        <taxon>Embryophyta</taxon>
        <taxon>Tracheophyta</taxon>
        <taxon>Spermatophyta</taxon>
        <taxon>Magnoliopsida</taxon>
        <taxon>Liliopsida</taxon>
        <taxon>Poales</taxon>
        <taxon>Poaceae</taxon>
        <taxon>BOP clade</taxon>
        <taxon>Pooideae</taxon>
        <taxon>Triticodae</taxon>
        <taxon>Triticeae</taxon>
        <taxon>Triticinae</taxon>
        <taxon>Aegilops</taxon>
    </lineage>
</organism>
<dbReference type="AlphaFoldDB" id="A0A453J9X8"/>
<reference evidence="3" key="2">
    <citation type="journal article" date="2017" name="Nat. Plants">
        <title>The Aegilops tauschii genome reveals multiple impacts of transposons.</title>
        <authorList>
            <person name="Zhao G."/>
            <person name="Zou C."/>
            <person name="Li K."/>
            <person name="Wang K."/>
            <person name="Li T."/>
            <person name="Gao L."/>
            <person name="Zhang X."/>
            <person name="Wang H."/>
            <person name="Yang Z."/>
            <person name="Liu X."/>
            <person name="Jiang W."/>
            <person name="Mao L."/>
            <person name="Kong X."/>
            <person name="Jiao Y."/>
            <person name="Jia J."/>
        </authorList>
    </citation>
    <scope>NUCLEOTIDE SEQUENCE [LARGE SCALE GENOMIC DNA]</scope>
    <source>
        <strain evidence="3">cv. AL8/78</strain>
    </source>
</reference>
<accession>A0A453J9X8</accession>
<evidence type="ECO:0000313" key="3">
    <source>
        <dbReference type="Proteomes" id="UP000015105"/>
    </source>
</evidence>
<dbReference type="Gramene" id="AET4Gv20846400.2">
    <property type="protein sequence ID" value="AET4Gv20846400.2"/>
    <property type="gene ID" value="AET4Gv20846400"/>
</dbReference>
<reference evidence="2" key="4">
    <citation type="submission" date="2019-03" db="UniProtKB">
        <authorList>
            <consortium name="EnsemblPlants"/>
        </authorList>
    </citation>
    <scope>IDENTIFICATION</scope>
</reference>
<dbReference type="Proteomes" id="UP000015105">
    <property type="component" value="Chromosome 4D"/>
</dbReference>